<feature type="compositionally biased region" description="Acidic residues" evidence="12">
    <location>
        <begin position="805"/>
        <end position="825"/>
    </location>
</feature>
<dbReference type="PANTHER" id="PTHR13710">
    <property type="entry name" value="DNA HELICASE RECQ FAMILY MEMBER"/>
    <property type="match status" value="1"/>
</dbReference>
<dbReference type="GO" id="GO:0000724">
    <property type="term" value="P:double-strand break repair via homologous recombination"/>
    <property type="evidence" value="ECO:0007669"/>
    <property type="project" value="TreeGrafter"/>
</dbReference>
<dbReference type="GO" id="GO:0005634">
    <property type="term" value="C:nucleus"/>
    <property type="evidence" value="ECO:0007669"/>
    <property type="project" value="UniProtKB-SubCell"/>
</dbReference>
<keyword evidence="4 10" id="KW-0378">Hydrolase</keyword>
<evidence type="ECO:0000256" key="2">
    <source>
        <dbReference type="ARBA" id="ARBA00022723"/>
    </source>
</evidence>
<keyword evidence="10" id="KW-0539">Nucleus</keyword>
<feature type="region of interest" description="Disordered" evidence="12">
    <location>
        <begin position="772"/>
        <end position="825"/>
    </location>
</feature>
<dbReference type="PANTHER" id="PTHR13710:SF105">
    <property type="entry name" value="ATP-DEPENDENT DNA HELICASE Q1"/>
    <property type="match status" value="1"/>
</dbReference>
<dbReference type="GO" id="GO:0016787">
    <property type="term" value="F:hydrolase activity"/>
    <property type="evidence" value="ECO:0007669"/>
    <property type="project" value="UniProtKB-KW"/>
</dbReference>
<evidence type="ECO:0000256" key="6">
    <source>
        <dbReference type="ARBA" id="ARBA00022840"/>
    </source>
</evidence>
<dbReference type="GO" id="GO:0043138">
    <property type="term" value="F:3'-5' DNA helicase activity"/>
    <property type="evidence" value="ECO:0007669"/>
    <property type="project" value="UniProtKB-EC"/>
</dbReference>
<dbReference type="GO" id="GO:0005694">
    <property type="term" value="C:chromosome"/>
    <property type="evidence" value="ECO:0007669"/>
    <property type="project" value="TreeGrafter"/>
</dbReference>
<evidence type="ECO:0000256" key="8">
    <source>
        <dbReference type="ARBA" id="ARBA00023235"/>
    </source>
</evidence>
<keyword evidence="2" id="KW-0479">Metal-binding</keyword>
<dbReference type="GO" id="GO:0005524">
    <property type="term" value="F:ATP binding"/>
    <property type="evidence" value="ECO:0007669"/>
    <property type="project" value="UniProtKB-KW"/>
</dbReference>
<comment type="similarity">
    <text evidence="1 10">Belongs to the helicase family. RecQ subfamily.</text>
</comment>
<comment type="subcellular location">
    <subcellularLocation>
        <location evidence="10">Nucleus</location>
    </subcellularLocation>
</comment>
<feature type="domain" description="Helicase C-terminal" evidence="14">
    <location>
        <begin position="420"/>
        <end position="588"/>
    </location>
</feature>
<dbReference type="Gene3D" id="1.10.10.10">
    <property type="entry name" value="Winged helix-like DNA-binding domain superfamily/Winged helix DNA-binding domain"/>
    <property type="match status" value="1"/>
</dbReference>
<keyword evidence="11" id="KW-0175">Coiled coil</keyword>
<dbReference type="RefSeq" id="XP_052945156.1">
    <property type="nucleotide sequence ID" value="XM_053087288.1"/>
</dbReference>
<dbReference type="GO" id="GO:0046872">
    <property type="term" value="F:metal ion binding"/>
    <property type="evidence" value="ECO:0007669"/>
    <property type="project" value="UniProtKB-KW"/>
</dbReference>
<protein>
    <recommendedName>
        <fullName evidence="10">ATP-dependent DNA helicase</fullName>
        <ecNumber evidence="10">5.6.2.4</ecNumber>
    </recommendedName>
</protein>
<dbReference type="InterPro" id="IPR001650">
    <property type="entry name" value="Helicase_C-like"/>
</dbReference>
<dbReference type="AlphaFoldDB" id="A0AA38HAB4"/>
<feature type="compositionally biased region" description="Acidic residues" evidence="12">
    <location>
        <begin position="51"/>
        <end position="66"/>
    </location>
</feature>
<dbReference type="InterPro" id="IPR004589">
    <property type="entry name" value="DNA_helicase_ATP-dep_RecQ"/>
</dbReference>
<dbReference type="InterPro" id="IPR014001">
    <property type="entry name" value="Helicase_ATP-bd"/>
</dbReference>
<accession>A0AA38HAB4</accession>
<dbReference type="PROSITE" id="PS51192">
    <property type="entry name" value="HELICASE_ATP_BIND_1"/>
    <property type="match status" value="1"/>
</dbReference>
<dbReference type="CDD" id="cd18794">
    <property type="entry name" value="SF2_C_RecQ"/>
    <property type="match status" value="1"/>
</dbReference>
<dbReference type="EC" id="5.6.2.4" evidence="10"/>
<evidence type="ECO:0000256" key="7">
    <source>
        <dbReference type="ARBA" id="ARBA00023125"/>
    </source>
</evidence>
<dbReference type="Pfam" id="PF00270">
    <property type="entry name" value="DEAD"/>
    <property type="match status" value="1"/>
</dbReference>
<keyword evidence="5 10" id="KW-0347">Helicase</keyword>
<dbReference type="Gene3D" id="3.40.50.300">
    <property type="entry name" value="P-loop containing nucleotide triphosphate hydrolases"/>
    <property type="match status" value="2"/>
</dbReference>
<dbReference type="InterPro" id="IPR011545">
    <property type="entry name" value="DEAD/DEAH_box_helicase_dom"/>
</dbReference>
<name>A0AA38HAB4_9TREE</name>
<feature type="region of interest" description="Disordered" evidence="12">
    <location>
        <begin position="1"/>
        <end position="66"/>
    </location>
</feature>
<evidence type="ECO:0000256" key="4">
    <source>
        <dbReference type="ARBA" id="ARBA00022801"/>
    </source>
</evidence>
<dbReference type="SMART" id="SM00490">
    <property type="entry name" value="HELICc"/>
    <property type="match status" value="1"/>
</dbReference>
<keyword evidence="16" id="KW-1185">Reference proteome</keyword>
<dbReference type="GO" id="GO:0003677">
    <property type="term" value="F:DNA binding"/>
    <property type="evidence" value="ECO:0007669"/>
    <property type="project" value="UniProtKB-KW"/>
</dbReference>
<keyword evidence="6 10" id="KW-0067">ATP-binding</keyword>
<dbReference type="Pfam" id="PF00271">
    <property type="entry name" value="Helicase_C"/>
    <property type="match status" value="1"/>
</dbReference>
<dbReference type="PROSITE" id="PS51194">
    <property type="entry name" value="HELICASE_CTER"/>
    <property type="match status" value="1"/>
</dbReference>
<evidence type="ECO:0000256" key="3">
    <source>
        <dbReference type="ARBA" id="ARBA00022741"/>
    </source>
</evidence>
<reference evidence="15" key="1">
    <citation type="journal article" date="2022" name="G3 (Bethesda)">
        <title>High quality genome of the basidiomycete yeast Dioszegia hungarica PDD-24b-2 isolated from cloud water.</title>
        <authorList>
            <person name="Jarrige D."/>
            <person name="Haridas S."/>
            <person name="Bleykasten-Grosshans C."/>
            <person name="Joly M."/>
            <person name="Nadalig T."/>
            <person name="Sancelme M."/>
            <person name="Vuilleumier S."/>
            <person name="Grigoriev I.V."/>
            <person name="Amato P."/>
            <person name="Bringel F."/>
        </authorList>
    </citation>
    <scope>NUCLEOTIDE SEQUENCE</scope>
    <source>
        <strain evidence="15">PDD-24b-2</strain>
    </source>
</reference>
<evidence type="ECO:0000259" key="14">
    <source>
        <dbReference type="PROSITE" id="PS51194"/>
    </source>
</evidence>
<dbReference type="FunFam" id="3.40.50.300:FF:001544">
    <property type="entry name" value="ATP-dependent DNA helicase"/>
    <property type="match status" value="1"/>
</dbReference>
<evidence type="ECO:0000256" key="10">
    <source>
        <dbReference type="RuleBase" id="RU364117"/>
    </source>
</evidence>
<keyword evidence="7" id="KW-0238">DNA-binding</keyword>
<dbReference type="Pfam" id="PF16124">
    <property type="entry name" value="RecQ_Zn_bind"/>
    <property type="match status" value="1"/>
</dbReference>
<keyword evidence="3 10" id="KW-0547">Nucleotide-binding</keyword>
<comment type="catalytic activity">
    <reaction evidence="10">
        <text>ATP + H2O = ADP + phosphate + H(+)</text>
        <dbReference type="Rhea" id="RHEA:13065"/>
        <dbReference type="ChEBI" id="CHEBI:15377"/>
        <dbReference type="ChEBI" id="CHEBI:15378"/>
        <dbReference type="ChEBI" id="CHEBI:30616"/>
        <dbReference type="ChEBI" id="CHEBI:43474"/>
        <dbReference type="ChEBI" id="CHEBI:456216"/>
    </reaction>
</comment>
<organism evidence="15 16">
    <name type="scientific">Dioszegia hungarica</name>
    <dbReference type="NCBI Taxonomy" id="4972"/>
    <lineage>
        <taxon>Eukaryota</taxon>
        <taxon>Fungi</taxon>
        <taxon>Dikarya</taxon>
        <taxon>Basidiomycota</taxon>
        <taxon>Agaricomycotina</taxon>
        <taxon>Tremellomycetes</taxon>
        <taxon>Tremellales</taxon>
        <taxon>Bulleribasidiaceae</taxon>
        <taxon>Dioszegia</taxon>
    </lineage>
</organism>
<comment type="catalytic activity">
    <reaction evidence="9 10">
        <text>Couples ATP hydrolysis with the unwinding of duplex DNA by translocating in the 3'-5' direction.</text>
        <dbReference type="EC" id="5.6.2.4"/>
    </reaction>
</comment>
<evidence type="ECO:0000256" key="11">
    <source>
        <dbReference type="SAM" id="Coils"/>
    </source>
</evidence>
<evidence type="ECO:0000256" key="1">
    <source>
        <dbReference type="ARBA" id="ARBA00005446"/>
    </source>
</evidence>
<dbReference type="InterPro" id="IPR027417">
    <property type="entry name" value="P-loop_NTPase"/>
</dbReference>
<dbReference type="Proteomes" id="UP001164286">
    <property type="component" value="Unassembled WGS sequence"/>
</dbReference>
<evidence type="ECO:0000259" key="13">
    <source>
        <dbReference type="PROSITE" id="PS51192"/>
    </source>
</evidence>
<gene>
    <name evidence="15" type="ORF">MKK02DRAFT_26991</name>
</gene>
<dbReference type="EMBL" id="JAKWFO010000005">
    <property type="protein sequence ID" value="KAI9635379.1"/>
    <property type="molecule type" value="Genomic_DNA"/>
</dbReference>
<dbReference type="GO" id="GO:0009378">
    <property type="term" value="F:four-way junction helicase activity"/>
    <property type="evidence" value="ECO:0007669"/>
    <property type="project" value="TreeGrafter"/>
</dbReference>
<evidence type="ECO:0000313" key="16">
    <source>
        <dbReference type="Proteomes" id="UP001164286"/>
    </source>
</evidence>
<dbReference type="InterPro" id="IPR032284">
    <property type="entry name" value="RecQ_Zn-bd"/>
</dbReference>
<feature type="domain" description="Helicase ATP-binding" evidence="13">
    <location>
        <begin position="203"/>
        <end position="384"/>
    </location>
</feature>
<evidence type="ECO:0000256" key="5">
    <source>
        <dbReference type="ARBA" id="ARBA00022806"/>
    </source>
</evidence>
<evidence type="ECO:0000256" key="9">
    <source>
        <dbReference type="ARBA" id="ARBA00034617"/>
    </source>
</evidence>
<dbReference type="InterPro" id="IPR036388">
    <property type="entry name" value="WH-like_DNA-bd_sf"/>
</dbReference>
<proteinExistence type="inferred from homology"/>
<evidence type="ECO:0000313" key="15">
    <source>
        <dbReference type="EMBL" id="KAI9635379.1"/>
    </source>
</evidence>
<evidence type="ECO:0000256" key="12">
    <source>
        <dbReference type="SAM" id="MobiDB-lite"/>
    </source>
</evidence>
<dbReference type="GO" id="GO:0005737">
    <property type="term" value="C:cytoplasm"/>
    <property type="evidence" value="ECO:0007669"/>
    <property type="project" value="TreeGrafter"/>
</dbReference>
<keyword evidence="8" id="KW-0413">Isomerase</keyword>
<dbReference type="SUPFAM" id="SSF52540">
    <property type="entry name" value="P-loop containing nucleoside triphosphate hydrolases"/>
    <property type="match status" value="1"/>
</dbReference>
<sequence>MKAESSKLGQSSKSAKRPAEDEVIDFFAISSPLKRPHTSGSSSRRTIEEPIVIDDDDDGDEEEDYDEEAAYYEAQYGMIKKMEMRESRPIKVVAGETDQLEERDVVQGKLAKLDSEMNDVRAEIEPLQTLLHTLQSERDQLESRLAVLHRQPVVAKKPQIQTGPSRSAIDYQTNSFPWSDAVIPRAKFIFDIPAFRLCQAGVINAAMDGRDIVCVMPTGGGKSLTYQLPAVMGEKGMTVVVSPLLALIWDQVRALKEIGVEAAMLTGSTSKDEQNRIFQKMERGGGSGEKELRVSCALPPEKVSKSKRLMSVLEKANSGKRLRRFVIDEAHCCSQLGHDFRPDYKQLSALKAHFPNVPIQAVTATLSSKTLPDLLKILRLGPLTDGRSAKPTGTVYFTAPLYRPNLHYRVMQKPSSAKATIEVMGEWILNHHAAESGIIYCLSKKDTETVADALREWSNSDIKTGVYHAGISEEEKEQIHLDWRAGKIDCICATTAFGLGIDKGNVRYVIRKLTSQMAKSLDGYYQETGRAGRDGQDSDCVLFYRGQDATKLAGHVCNDPDGTGKLREMLRFAQDLQTCRKVAFAKYFSASANLSANAWDNAAALDSSTSAGSLTTCGSCDNCTRDEANVETRDVTLEAWKLLRVSGEVLNQGGRLTVSALAKLARGGGGGSFSVAEGKGKKKKATGEGNVDLEELVGGKVTLNEDDTERLIIELLLSDHFMETYSSTAYTTNTYVAPGPNALRLSRLTAERIEEGMGTRIQRSFLRVEKKARKVGEGKKKGEGKKGGEKKKRSRKEVVNIAADEGIEDVDEEEDEQYGEFEDDQ</sequence>
<dbReference type="GeneID" id="77726489"/>
<comment type="caution">
    <text evidence="15">The sequence shown here is derived from an EMBL/GenBank/DDBJ whole genome shotgun (WGS) entry which is preliminary data.</text>
</comment>
<dbReference type="NCBIfam" id="TIGR00614">
    <property type="entry name" value="recQ_fam"/>
    <property type="match status" value="1"/>
</dbReference>
<dbReference type="SMART" id="SM00487">
    <property type="entry name" value="DEXDc"/>
    <property type="match status" value="1"/>
</dbReference>
<feature type="compositionally biased region" description="Basic and acidic residues" evidence="12">
    <location>
        <begin position="772"/>
        <end position="787"/>
    </location>
</feature>
<feature type="coiled-coil region" evidence="11">
    <location>
        <begin position="103"/>
        <end position="151"/>
    </location>
</feature>